<keyword evidence="1" id="KW-0812">Transmembrane</keyword>
<accession>A0ABQ4LTZ1</accession>
<dbReference type="RefSeq" id="WP_212948831.1">
    <property type="nucleotide sequence ID" value="NZ_BORW01000005.1"/>
</dbReference>
<feature type="transmembrane region" description="Helical" evidence="1">
    <location>
        <begin position="80"/>
        <end position="99"/>
    </location>
</feature>
<proteinExistence type="predicted"/>
<dbReference type="EMBL" id="BORW01000005">
    <property type="protein sequence ID" value="GIO66746.1"/>
    <property type="molecule type" value="Genomic_DNA"/>
</dbReference>
<evidence type="ECO:0000256" key="1">
    <source>
        <dbReference type="SAM" id="Phobius"/>
    </source>
</evidence>
<dbReference type="Proteomes" id="UP000680638">
    <property type="component" value="Unassembled WGS sequence"/>
</dbReference>
<comment type="caution">
    <text evidence="2">The sequence shown here is derived from an EMBL/GenBank/DDBJ whole genome shotgun (WGS) entry which is preliminary data.</text>
</comment>
<protein>
    <recommendedName>
        <fullName evidence="4">DUF202 domain-containing protein</fullName>
    </recommendedName>
</protein>
<gene>
    <name evidence="2" type="ORF">J21TS3_15670</name>
</gene>
<evidence type="ECO:0000313" key="2">
    <source>
        <dbReference type="EMBL" id="GIO66746.1"/>
    </source>
</evidence>
<organism evidence="2 3">
    <name type="scientific">Paenibacillus cookii</name>
    <dbReference type="NCBI Taxonomy" id="157839"/>
    <lineage>
        <taxon>Bacteria</taxon>
        <taxon>Bacillati</taxon>
        <taxon>Bacillota</taxon>
        <taxon>Bacilli</taxon>
        <taxon>Bacillales</taxon>
        <taxon>Paenibacillaceae</taxon>
        <taxon>Paenibacillus</taxon>
    </lineage>
</organism>
<name>A0ABQ4LTZ1_9BACL</name>
<keyword evidence="1" id="KW-1133">Transmembrane helix</keyword>
<sequence length="100" mass="10958">MGIGKAAAWTLEALRSIMFLAVGLFALGAVERPLTDGKELAPIQMLLFLAANLTVLYVLHRNWFGQRRFYRSAEKPKLSGAKTVALIGFACVAIFIVSVF</sequence>
<evidence type="ECO:0000313" key="3">
    <source>
        <dbReference type="Proteomes" id="UP000680638"/>
    </source>
</evidence>
<evidence type="ECO:0008006" key="4">
    <source>
        <dbReference type="Google" id="ProtNLM"/>
    </source>
</evidence>
<feature type="transmembrane region" description="Helical" evidence="1">
    <location>
        <begin position="12"/>
        <end position="30"/>
    </location>
</feature>
<keyword evidence="3" id="KW-1185">Reference proteome</keyword>
<feature type="transmembrane region" description="Helical" evidence="1">
    <location>
        <begin position="42"/>
        <end position="59"/>
    </location>
</feature>
<keyword evidence="1" id="KW-0472">Membrane</keyword>
<reference evidence="2 3" key="1">
    <citation type="submission" date="2021-03" db="EMBL/GenBank/DDBJ databases">
        <title>Antimicrobial resistance genes in bacteria isolated from Japanese honey, and their potential for conferring macrolide and lincosamide resistance in the American foulbrood pathogen Paenibacillus larvae.</title>
        <authorList>
            <person name="Okamoto M."/>
            <person name="Kumagai M."/>
            <person name="Kanamori H."/>
            <person name="Takamatsu D."/>
        </authorList>
    </citation>
    <scope>NUCLEOTIDE SEQUENCE [LARGE SCALE GENOMIC DNA]</scope>
    <source>
        <strain evidence="2 3">J21TS3</strain>
    </source>
</reference>